<keyword evidence="8" id="KW-1185">Reference proteome</keyword>
<reference evidence="7" key="1">
    <citation type="submission" date="2021-01" db="UniProtKB">
        <authorList>
            <consortium name="EnsemblMetazoa"/>
        </authorList>
    </citation>
    <scope>IDENTIFICATION</scope>
</reference>
<dbReference type="GO" id="GO:0008270">
    <property type="term" value="F:zinc ion binding"/>
    <property type="evidence" value="ECO:0007669"/>
    <property type="project" value="UniProtKB-KW"/>
</dbReference>
<organism evidence="7 8">
    <name type="scientific">Clytia hemisphaerica</name>
    <dbReference type="NCBI Taxonomy" id="252671"/>
    <lineage>
        <taxon>Eukaryota</taxon>
        <taxon>Metazoa</taxon>
        <taxon>Cnidaria</taxon>
        <taxon>Hydrozoa</taxon>
        <taxon>Hydroidolina</taxon>
        <taxon>Leptothecata</taxon>
        <taxon>Obeliida</taxon>
        <taxon>Clytiidae</taxon>
        <taxon>Clytia</taxon>
    </lineage>
</organism>
<dbReference type="AlphaFoldDB" id="A0A7M5WUY3"/>
<dbReference type="InterPro" id="IPR017907">
    <property type="entry name" value="Znf_RING_CS"/>
</dbReference>
<name>A0A7M5WUY3_9CNID</name>
<keyword evidence="5" id="KW-0175">Coiled coil</keyword>
<dbReference type="InterPro" id="IPR013083">
    <property type="entry name" value="Znf_RING/FYVE/PHD"/>
</dbReference>
<dbReference type="Proteomes" id="UP000594262">
    <property type="component" value="Unplaced"/>
</dbReference>
<dbReference type="SUPFAM" id="SSF57850">
    <property type="entry name" value="RING/U-box"/>
    <property type="match status" value="1"/>
</dbReference>
<dbReference type="RefSeq" id="XP_066933840.1">
    <property type="nucleotide sequence ID" value="XM_067077739.1"/>
</dbReference>
<dbReference type="EnsemblMetazoa" id="CLYHEMT013542.1">
    <property type="protein sequence ID" value="CLYHEMP013542.1"/>
    <property type="gene ID" value="CLYHEMG013542"/>
</dbReference>
<proteinExistence type="predicted"/>
<protein>
    <recommendedName>
        <fullName evidence="6">RING-type domain-containing protein</fullName>
    </recommendedName>
</protein>
<evidence type="ECO:0000256" key="3">
    <source>
        <dbReference type="ARBA" id="ARBA00022833"/>
    </source>
</evidence>
<evidence type="ECO:0000313" key="8">
    <source>
        <dbReference type="Proteomes" id="UP000594262"/>
    </source>
</evidence>
<evidence type="ECO:0000256" key="5">
    <source>
        <dbReference type="SAM" id="Coils"/>
    </source>
</evidence>
<keyword evidence="2 4" id="KW-0863">Zinc-finger</keyword>
<keyword evidence="1" id="KW-0479">Metal-binding</keyword>
<dbReference type="PROSITE" id="PS50089">
    <property type="entry name" value="ZF_RING_2"/>
    <property type="match status" value="1"/>
</dbReference>
<evidence type="ECO:0000313" key="7">
    <source>
        <dbReference type="EnsemblMetazoa" id="CLYHEMP013542.1"/>
    </source>
</evidence>
<sequence>MASNKQQIEIEEQQSLGACAIPGDSTQCSICMAPLKEDSVSNKCKQCVKKMNSVPAGFPFETAGPDRKEFECAICLCIIRNATELPCEHLMCKECLEHYEKEQISQAERDGKNKEAEFFCSVCITKYDVNSKTPVKSVDRMAQTTVSVKCLQKDCDWIGCIKDYVGHEKKCRFIVVQCPYFDIGCLTNIYRGKLEEHNLKEKPKHDSLLLNTVSSLVKERIVFQQKIDDQDIRIGRLGQENVDLKKKVQKQESVIKDNARNIERIEEEKSHLNRYISEQKNTIQDFGINVDMMKKENLEKTSELKAIDIETKRNGNTISSLKQDLQIQKKKSSSLEKFAEQMSLLHKTLSQPRSWFGKYTTALVDAVVDANYEDHNGASEWFKFIDDCYKSEDECSYLKIFREALNRYENVIYPKNWSSLLNHTCLVLNVGKVIDYVVLLPANPMRKISMTLAKSQEEFNTITKQEKWCKYSEIIAYYRDWDRQCLYVITYLPIALKTIWLLDQSKKDKRRELPINGEIVNLQKGNYIQSRVLIQFERA</sequence>
<dbReference type="SMART" id="SM00184">
    <property type="entry name" value="RING"/>
    <property type="match status" value="1"/>
</dbReference>
<evidence type="ECO:0000256" key="4">
    <source>
        <dbReference type="PROSITE-ProRule" id="PRU00175"/>
    </source>
</evidence>
<feature type="coiled-coil region" evidence="5">
    <location>
        <begin position="248"/>
        <end position="282"/>
    </location>
</feature>
<dbReference type="PROSITE" id="PS00518">
    <property type="entry name" value="ZF_RING_1"/>
    <property type="match status" value="1"/>
</dbReference>
<keyword evidence="3" id="KW-0862">Zinc</keyword>
<evidence type="ECO:0000256" key="1">
    <source>
        <dbReference type="ARBA" id="ARBA00022723"/>
    </source>
</evidence>
<accession>A0A7M5WUY3</accession>
<dbReference type="Pfam" id="PF00097">
    <property type="entry name" value="zf-C3HC4"/>
    <property type="match status" value="1"/>
</dbReference>
<dbReference type="InterPro" id="IPR018957">
    <property type="entry name" value="Znf_C3HC4_RING-type"/>
</dbReference>
<feature type="domain" description="RING-type" evidence="6">
    <location>
        <begin position="72"/>
        <end position="123"/>
    </location>
</feature>
<dbReference type="GeneID" id="136821508"/>
<dbReference type="SUPFAM" id="SSF49599">
    <property type="entry name" value="TRAF domain-like"/>
    <property type="match status" value="1"/>
</dbReference>
<evidence type="ECO:0000256" key="2">
    <source>
        <dbReference type="ARBA" id="ARBA00022771"/>
    </source>
</evidence>
<dbReference type="Gene3D" id="3.30.40.10">
    <property type="entry name" value="Zinc/RING finger domain, C3HC4 (zinc finger)"/>
    <property type="match status" value="1"/>
</dbReference>
<dbReference type="InterPro" id="IPR001841">
    <property type="entry name" value="Znf_RING"/>
</dbReference>
<evidence type="ECO:0000259" key="6">
    <source>
        <dbReference type="PROSITE" id="PS50089"/>
    </source>
</evidence>